<evidence type="ECO:0000259" key="8">
    <source>
        <dbReference type="PROSITE" id="PS50048"/>
    </source>
</evidence>
<feature type="region of interest" description="Disordered" evidence="7">
    <location>
        <begin position="363"/>
        <end position="424"/>
    </location>
</feature>
<dbReference type="OMA" id="PRQEGMW"/>
<dbReference type="Pfam" id="PF00172">
    <property type="entry name" value="Zn_clus"/>
    <property type="match status" value="1"/>
</dbReference>
<evidence type="ECO:0000256" key="3">
    <source>
        <dbReference type="ARBA" id="ARBA00023015"/>
    </source>
</evidence>
<evidence type="ECO:0000256" key="6">
    <source>
        <dbReference type="ARBA" id="ARBA00023242"/>
    </source>
</evidence>
<keyword evidence="10" id="KW-1185">Reference proteome</keyword>
<accession>S3E1J3</accession>
<dbReference type="PANTHER" id="PTHR36206">
    <property type="entry name" value="ASPERCRYPTIN BIOSYNTHESIS CLUSTER-SPECIFIC TRANSCRIPTION REGULATOR ATNN-RELATED"/>
    <property type="match status" value="1"/>
</dbReference>
<keyword evidence="6" id="KW-0539">Nucleus</keyword>
<feature type="compositionally biased region" description="Polar residues" evidence="7">
    <location>
        <begin position="10"/>
        <end position="20"/>
    </location>
</feature>
<dbReference type="InterPro" id="IPR021858">
    <property type="entry name" value="Fun_TF"/>
</dbReference>
<dbReference type="InterPro" id="IPR036864">
    <property type="entry name" value="Zn2-C6_fun-type_DNA-bd_sf"/>
</dbReference>
<evidence type="ECO:0000313" key="9">
    <source>
        <dbReference type="EMBL" id="EPE32343.1"/>
    </source>
</evidence>
<dbReference type="HOGENOM" id="CLU_011409_2_2_1"/>
<dbReference type="SUPFAM" id="SSF57701">
    <property type="entry name" value="Zn2/Cys6 DNA-binding domain"/>
    <property type="match status" value="1"/>
</dbReference>
<gene>
    <name evidence="9" type="ORF">GLAREA_07476</name>
</gene>
<dbReference type="GO" id="GO:0000981">
    <property type="term" value="F:DNA-binding transcription factor activity, RNA polymerase II-specific"/>
    <property type="evidence" value="ECO:0007669"/>
    <property type="project" value="InterPro"/>
</dbReference>
<feature type="region of interest" description="Disordered" evidence="7">
    <location>
        <begin position="87"/>
        <end position="107"/>
    </location>
</feature>
<feature type="domain" description="Zn(2)-C6 fungal-type" evidence="8">
    <location>
        <begin position="48"/>
        <end position="76"/>
    </location>
</feature>
<feature type="compositionally biased region" description="Polar residues" evidence="7">
    <location>
        <begin position="363"/>
        <end position="375"/>
    </location>
</feature>
<evidence type="ECO:0000256" key="1">
    <source>
        <dbReference type="ARBA" id="ARBA00022723"/>
    </source>
</evidence>
<keyword evidence="3" id="KW-0805">Transcription regulation</keyword>
<dbReference type="AlphaFoldDB" id="S3E1J3"/>
<dbReference type="PANTHER" id="PTHR36206:SF4">
    <property type="entry name" value="HYPOTHETICAL CONSERVED PROTEIN (EUROFUNG)-RELATED"/>
    <property type="match status" value="1"/>
</dbReference>
<dbReference type="InterPro" id="IPR052360">
    <property type="entry name" value="Transcr_Regulatory_Proteins"/>
</dbReference>
<feature type="compositionally biased region" description="Polar residues" evidence="7">
    <location>
        <begin position="392"/>
        <end position="424"/>
    </location>
</feature>
<dbReference type="GeneID" id="19466529"/>
<dbReference type="Gene3D" id="4.10.240.10">
    <property type="entry name" value="Zn(2)-C6 fungal-type DNA-binding domain"/>
    <property type="match status" value="1"/>
</dbReference>
<keyword evidence="5" id="KW-0804">Transcription</keyword>
<organism evidence="9 10">
    <name type="scientific">Glarea lozoyensis (strain ATCC 20868 / MF5171)</name>
    <dbReference type="NCBI Taxonomy" id="1116229"/>
    <lineage>
        <taxon>Eukaryota</taxon>
        <taxon>Fungi</taxon>
        <taxon>Dikarya</taxon>
        <taxon>Ascomycota</taxon>
        <taxon>Pezizomycotina</taxon>
        <taxon>Leotiomycetes</taxon>
        <taxon>Helotiales</taxon>
        <taxon>Helotiaceae</taxon>
        <taxon>Glarea</taxon>
    </lineage>
</organism>
<keyword evidence="4 9" id="KW-0238">DNA-binding</keyword>
<feature type="region of interest" description="Disordered" evidence="7">
    <location>
        <begin position="269"/>
        <end position="288"/>
    </location>
</feature>
<dbReference type="InterPro" id="IPR001138">
    <property type="entry name" value="Zn2Cys6_DnaBD"/>
</dbReference>
<dbReference type="GO" id="GO:0008270">
    <property type="term" value="F:zinc ion binding"/>
    <property type="evidence" value="ECO:0007669"/>
    <property type="project" value="InterPro"/>
</dbReference>
<proteinExistence type="predicted"/>
<dbReference type="STRING" id="1116229.S3E1J3"/>
<dbReference type="SMART" id="SM00066">
    <property type="entry name" value="GAL4"/>
    <property type="match status" value="1"/>
</dbReference>
<feature type="compositionally biased region" description="Low complexity" evidence="7">
    <location>
        <begin position="382"/>
        <end position="391"/>
    </location>
</feature>
<dbReference type="PROSITE" id="PS00463">
    <property type="entry name" value="ZN2_CY6_FUNGAL_1"/>
    <property type="match status" value="1"/>
</dbReference>
<dbReference type="Pfam" id="PF11951">
    <property type="entry name" value="Fungal_trans_2"/>
    <property type="match status" value="1"/>
</dbReference>
<keyword evidence="2" id="KW-0862">Zinc</keyword>
<evidence type="ECO:0000256" key="7">
    <source>
        <dbReference type="SAM" id="MobiDB-lite"/>
    </source>
</evidence>
<feature type="compositionally biased region" description="Basic residues" evidence="7">
    <location>
        <begin position="35"/>
        <end position="44"/>
    </location>
</feature>
<evidence type="ECO:0000256" key="4">
    <source>
        <dbReference type="ARBA" id="ARBA00023125"/>
    </source>
</evidence>
<dbReference type="EMBL" id="KE145359">
    <property type="protein sequence ID" value="EPE32343.1"/>
    <property type="molecule type" value="Genomic_DNA"/>
</dbReference>
<evidence type="ECO:0000313" key="10">
    <source>
        <dbReference type="Proteomes" id="UP000016922"/>
    </source>
</evidence>
<evidence type="ECO:0000256" key="5">
    <source>
        <dbReference type="ARBA" id="ARBA00023163"/>
    </source>
</evidence>
<dbReference type="PROSITE" id="PS50048">
    <property type="entry name" value="ZN2_CY6_FUNGAL_2"/>
    <property type="match status" value="1"/>
</dbReference>
<name>S3E1J3_GLAL2</name>
<dbReference type="OrthoDB" id="3598904at2759"/>
<evidence type="ECO:0000256" key="2">
    <source>
        <dbReference type="ARBA" id="ARBA00022833"/>
    </source>
</evidence>
<dbReference type="KEGG" id="glz:GLAREA_07476"/>
<feature type="compositionally biased region" description="Basic and acidic residues" evidence="7">
    <location>
        <begin position="22"/>
        <end position="34"/>
    </location>
</feature>
<dbReference type="Proteomes" id="UP000016922">
    <property type="component" value="Unassembled WGS sequence"/>
</dbReference>
<feature type="region of interest" description="Disordered" evidence="7">
    <location>
        <begin position="1"/>
        <end position="44"/>
    </location>
</feature>
<keyword evidence="1" id="KW-0479">Metal-binding</keyword>
<dbReference type="RefSeq" id="XP_008080355.1">
    <property type="nucleotide sequence ID" value="XM_008082164.1"/>
</dbReference>
<protein>
    <submittedName>
        <fullName evidence="9">Zn2/Cys6 DNA-binding protein</fullName>
    </submittedName>
</protein>
<reference evidence="9 10" key="1">
    <citation type="journal article" date="2013" name="BMC Genomics">
        <title>Genomics-driven discovery of the pneumocandin biosynthetic gene cluster in the fungus Glarea lozoyensis.</title>
        <authorList>
            <person name="Chen L."/>
            <person name="Yue Q."/>
            <person name="Zhang X."/>
            <person name="Xiang M."/>
            <person name="Wang C."/>
            <person name="Li S."/>
            <person name="Che Y."/>
            <person name="Ortiz-Lopez F.J."/>
            <person name="Bills G.F."/>
            <person name="Liu X."/>
            <person name="An Z."/>
        </authorList>
    </citation>
    <scope>NUCLEOTIDE SEQUENCE [LARGE SCALE GENOMIC DNA]</scope>
    <source>
        <strain evidence="10">ATCC 20868 / MF5171</strain>
    </source>
</reference>
<dbReference type="GO" id="GO:0003677">
    <property type="term" value="F:DNA binding"/>
    <property type="evidence" value="ECO:0007669"/>
    <property type="project" value="UniProtKB-KW"/>
</dbReference>
<dbReference type="CDD" id="cd00067">
    <property type="entry name" value="GAL4"/>
    <property type="match status" value="1"/>
</dbReference>
<sequence length="817" mass="91309">MDNVDPTKPSLLSPNSQTPTELYRKPSVERDGKTGKRGRASKPKVKSGCITCKTRRVKCDETKPQCIRCQKFGRVCDGYLPEQPPARGFSNIRPRTPSAGLYNPSVSAHDTEDESRYFRVFSERTVFALSGLFEGTPSSHFWTQLVLQESHNLKAIRHAVMALGALTKSLENAPQPSLKVNIIQSLDQKHREQAVLQHLKAIQALNLYISSSTAPQLRNALLTCLLIICFEVFQGGFLSTVQQTESGISMLRSYYSGQGGSRTLLPRYNSPDARGETSKAGPSLQPQLDSMTLANPSMLLYGREFLEPANMQRLEIGVQAPSPEHSMYGETSYSDFSTDIETTRIFSTQNYLNALPSNTTTAHWQAGSHLSSANRATEPMRSRSASIASSSVTGSGPPSRSGSINQSSVPTPNPQRPLSTFSGAPSPSLLQSDMKIEDVLIQAFIRLDSQCLTCGIPPSKPPIQWDIKKIHHIAIPNVFSNFYMAHRCWDFLFDRIVRFRHQTLYSRLYAPETSDSPTNIATEVEFYRNQLMAFHNAFRPILDESIQNDGTIINPAAILVSLYQRYTAILLSVILEGSEMVYDNHLSDFQYIVNTCRLLAESIVSTQLPRMPRFSLDTGIVLPLSLVANRCRDRTLRREAIDLLFANPRQEGMWDSILVARVGSWISSWEEEGLPVLLDTSSHSDMSGLSSNLHSNYAHSMHENSQSWNFNSHTPELVDSMTDRMTMMGVDPFATTNTGGLFDDMMYAPDNMHTQRHPTGRGLIPGAGDGFSVPEENRVQLSHMEFHINDRYALMRARKVISSADGTHEERETILRW</sequence>